<dbReference type="Proteomes" id="UP001642484">
    <property type="component" value="Unassembled WGS sequence"/>
</dbReference>
<reference evidence="2 3" key="1">
    <citation type="submission" date="2024-02" db="EMBL/GenBank/DDBJ databases">
        <authorList>
            <person name="Chen Y."/>
            <person name="Shah S."/>
            <person name="Dougan E. K."/>
            <person name="Thang M."/>
            <person name="Chan C."/>
        </authorList>
    </citation>
    <scope>NUCLEOTIDE SEQUENCE [LARGE SCALE GENOMIC DNA]</scope>
</reference>
<dbReference type="EMBL" id="CAXAMN010022162">
    <property type="protein sequence ID" value="CAK9066987.1"/>
    <property type="molecule type" value="Genomic_DNA"/>
</dbReference>
<keyword evidence="3" id="KW-1185">Reference proteome</keyword>
<evidence type="ECO:0000313" key="2">
    <source>
        <dbReference type="EMBL" id="CAK9066987.1"/>
    </source>
</evidence>
<evidence type="ECO:0000259" key="1">
    <source>
        <dbReference type="Pfam" id="PF00535"/>
    </source>
</evidence>
<dbReference type="Pfam" id="PF00535">
    <property type="entry name" value="Glycos_transf_2"/>
    <property type="match status" value="1"/>
</dbReference>
<organism evidence="2 3">
    <name type="scientific">Durusdinium trenchii</name>
    <dbReference type="NCBI Taxonomy" id="1381693"/>
    <lineage>
        <taxon>Eukaryota</taxon>
        <taxon>Sar</taxon>
        <taxon>Alveolata</taxon>
        <taxon>Dinophyceae</taxon>
        <taxon>Suessiales</taxon>
        <taxon>Symbiodiniaceae</taxon>
        <taxon>Durusdinium</taxon>
    </lineage>
</organism>
<name>A0ABP0NT81_9DINO</name>
<feature type="domain" description="Glycosyltransferase 2-like" evidence="1">
    <location>
        <begin position="33"/>
        <end position="150"/>
    </location>
</feature>
<dbReference type="InterPro" id="IPR001173">
    <property type="entry name" value="Glyco_trans_2-like"/>
</dbReference>
<comment type="caution">
    <text evidence="2">The sequence shown here is derived from an EMBL/GenBank/DDBJ whole genome shotgun (WGS) entry which is preliminary data.</text>
</comment>
<protein>
    <recommendedName>
        <fullName evidence="1">Glycosyltransferase 2-like domain-containing protein</fullName>
    </recommendedName>
</protein>
<gene>
    <name evidence="2" type="ORF">CCMP2556_LOCUS32921</name>
</gene>
<sequence length="456" mass="51775">MWARLHDIERITNGLVNAADLQRRPFGRSSRISVICPTTEERVLYHPQLYNCFAAQSWQDKELVVVDTGCRASPFLRNKMLEDQRLVYVHFKVAATEWPVGLKRNIAIILATGAFIAHFDDDDLYSPQYLDVMLQGLQDAQGITLASWFVWDACCGKVAKVAPKADGSQDSWLLGYGFSYVYRRCVALAQPFPHCHFGEDFHFLSGLRDRGRIRTLHDKNGHVLHVQQGMNLSNSHGQEIPINEVAKMPVAEVPGFPPLLRLELESSYISVGLVGWRPPPLLHLSSMRQSLQKMGVQLKSEGSSELEEGSVLVSYCVRRGPQVFVEPGRLYAAEERFTTGTPDGAWQRSRLPADVAKRCCAEVVALRRVACQWLSRCPPQSWALEEFEGFLLLQSRYASHMALLAAVWRMSSLFPRVRIEFDIEREDPEYAVATQAFEQQRRALQHFLAGQRFRDV</sequence>
<dbReference type="CDD" id="cd00761">
    <property type="entry name" value="Glyco_tranf_GTA_type"/>
    <property type="match status" value="1"/>
</dbReference>
<accession>A0ABP0NT81</accession>
<dbReference type="Gene3D" id="3.90.550.10">
    <property type="entry name" value="Spore Coat Polysaccharide Biosynthesis Protein SpsA, Chain A"/>
    <property type="match status" value="1"/>
</dbReference>
<dbReference type="InterPro" id="IPR029044">
    <property type="entry name" value="Nucleotide-diphossugar_trans"/>
</dbReference>
<proteinExistence type="predicted"/>
<dbReference type="SUPFAM" id="SSF53448">
    <property type="entry name" value="Nucleotide-diphospho-sugar transferases"/>
    <property type="match status" value="1"/>
</dbReference>
<evidence type="ECO:0000313" key="3">
    <source>
        <dbReference type="Proteomes" id="UP001642484"/>
    </source>
</evidence>